<organism evidence="1 2">
    <name type="scientific">Psychrosphaera saromensis</name>
    <dbReference type="NCBI Taxonomy" id="716813"/>
    <lineage>
        <taxon>Bacteria</taxon>
        <taxon>Pseudomonadati</taxon>
        <taxon>Pseudomonadota</taxon>
        <taxon>Gammaproteobacteria</taxon>
        <taxon>Alteromonadales</taxon>
        <taxon>Pseudoalteromonadaceae</taxon>
        <taxon>Psychrosphaera</taxon>
    </lineage>
</organism>
<keyword evidence="2" id="KW-1185">Reference proteome</keyword>
<dbReference type="RefSeq" id="WP_105052103.1">
    <property type="nucleotide sequence ID" value="NZ_BMYG01000002.1"/>
</dbReference>
<evidence type="ECO:0000313" key="2">
    <source>
        <dbReference type="Proteomes" id="UP000239007"/>
    </source>
</evidence>
<dbReference type="EMBL" id="MSCH01000003">
    <property type="protein sequence ID" value="PQJ53615.1"/>
    <property type="molecule type" value="Genomic_DNA"/>
</dbReference>
<accession>A0A2S7UV63</accession>
<name>A0A2S7UV63_9GAMM</name>
<sequence length="125" mass="14255">MKLAASIIAMFIVILLIWGDSSMWEDDVYAVYYIDGDVKLGIKVDDDGSFIGRVENKVIAVGSNEKYVVVKQLTSEPDVISYFVLDKENDNIYLKPYEVIEGPYTEPQFTKLNQKLDLPKFSETF</sequence>
<proteinExistence type="predicted"/>
<reference evidence="1 2" key="1">
    <citation type="submission" date="2016-12" db="EMBL/GenBank/DDBJ databases">
        <title>Diversity of luminous bacteria.</title>
        <authorList>
            <person name="Yoshizawa S."/>
            <person name="Kogure K."/>
        </authorList>
    </citation>
    <scope>NUCLEOTIDE SEQUENCE [LARGE SCALE GENOMIC DNA]</scope>
    <source>
        <strain evidence="1 2">SA4-48</strain>
    </source>
</reference>
<comment type="caution">
    <text evidence="1">The sequence shown here is derived from an EMBL/GenBank/DDBJ whole genome shotgun (WGS) entry which is preliminary data.</text>
</comment>
<dbReference type="AlphaFoldDB" id="A0A2S7UV63"/>
<dbReference type="OrthoDB" id="6401347at2"/>
<dbReference type="Proteomes" id="UP000239007">
    <property type="component" value="Unassembled WGS sequence"/>
</dbReference>
<gene>
    <name evidence="1" type="ORF">BTO11_08010</name>
</gene>
<protein>
    <submittedName>
        <fullName evidence="1">Uncharacterized protein</fullName>
    </submittedName>
</protein>
<evidence type="ECO:0000313" key="1">
    <source>
        <dbReference type="EMBL" id="PQJ53615.1"/>
    </source>
</evidence>